<dbReference type="Proteomes" id="UP000682733">
    <property type="component" value="Unassembled WGS sequence"/>
</dbReference>
<dbReference type="EMBL" id="CAJNOK010009347">
    <property type="protein sequence ID" value="CAF1087770.1"/>
    <property type="molecule type" value="Genomic_DNA"/>
</dbReference>
<dbReference type="Proteomes" id="UP000681722">
    <property type="component" value="Unassembled WGS sequence"/>
</dbReference>
<dbReference type="EMBL" id="CAJOBA010009364">
    <property type="protein sequence ID" value="CAF3849556.1"/>
    <property type="molecule type" value="Genomic_DNA"/>
</dbReference>
<dbReference type="EMBL" id="CAJOBC010003817">
    <property type="protein sequence ID" value="CAF3801812.1"/>
    <property type="molecule type" value="Genomic_DNA"/>
</dbReference>
<evidence type="ECO:0000313" key="1">
    <source>
        <dbReference type="EMBL" id="CAF1030915.1"/>
    </source>
</evidence>
<dbReference type="EMBL" id="CAJNOQ010003816">
    <property type="protein sequence ID" value="CAF1030915.1"/>
    <property type="molecule type" value="Genomic_DNA"/>
</dbReference>
<evidence type="ECO:0000313" key="4">
    <source>
        <dbReference type="EMBL" id="CAF3849556.1"/>
    </source>
</evidence>
<comment type="caution">
    <text evidence="1">The sequence shown here is derived from an EMBL/GenBank/DDBJ whole genome shotgun (WGS) entry which is preliminary data.</text>
</comment>
<sequence length="141" mass="16400">MKRNLLVQLDEGRLSSEVSTGAMEETSMNVNGEGVGVRLDDRRESRPAKEMDILVFVSTDNQIELRKTLGQTKIGGQVEMRQGNDNVVRRTRNPVKEFFNEGNQRRLIDDRHVRFDHLDRQAETKNWKLVDEENFERQSRG</sequence>
<reference evidence="1" key="1">
    <citation type="submission" date="2021-02" db="EMBL/GenBank/DDBJ databases">
        <authorList>
            <person name="Nowell W R."/>
        </authorList>
    </citation>
    <scope>NUCLEOTIDE SEQUENCE</scope>
</reference>
<protein>
    <submittedName>
        <fullName evidence="1">Uncharacterized protein</fullName>
    </submittedName>
</protein>
<dbReference type="Proteomes" id="UP000663829">
    <property type="component" value="Unassembled WGS sequence"/>
</dbReference>
<keyword evidence="5" id="KW-1185">Reference proteome</keyword>
<evidence type="ECO:0000313" key="5">
    <source>
        <dbReference type="Proteomes" id="UP000663829"/>
    </source>
</evidence>
<dbReference type="AlphaFoldDB" id="A0A814J296"/>
<organism evidence="1 5">
    <name type="scientific">Didymodactylos carnosus</name>
    <dbReference type="NCBI Taxonomy" id="1234261"/>
    <lineage>
        <taxon>Eukaryota</taxon>
        <taxon>Metazoa</taxon>
        <taxon>Spiralia</taxon>
        <taxon>Gnathifera</taxon>
        <taxon>Rotifera</taxon>
        <taxon>Eurotatoria</taxon>
        <taxon>Bdelloidea</taxon>
        <taxon>Philodinida</taxon>
        <taxon>Philodinidae</taxon>
        <taxon>Didymodactylos</taxon>
    </lineage>
</organism>
<dbReference type="Proteomes" id="UP000677228">
    <property type="component" value="Unassembled WGS sequence"/>
</dbReference>
<gene>
    <name evidence="1" type="ORF">GPM918_LOCUS15273</name>
    <name evidence="2" type="ORF">OVA965_LOCUS18661</name>
    <name evidence="3" type="ORF">SRO942_LOCUS15278</name>
    <name evidence="4" type="ORF">TMI583_LOCUS18673</name>
</gene>
<proteinExistence type="predicted"/>
<accession>A0A814J296</accession>
<evidence type="ECO:0000313" key="2">
    <source>
        <dbReference type="EMBL" id="CAF1087770.1"/>
    </source>
</evidence>
<name>A0A814J296_9BILA</name>
<evidence type="ECO:0000313" key="3">
    <source>
        <dbReference type="EMBL" id="CAF3801812.1"/>
    </source>
</evidence>